<dbReference type="AlphaFoldDB" id="A0A9P4QTW6"/>
<evidence type="ECO:0000256" key="1">
    <source>
        <dbReference type="SAM" id="Phobius"/>
    </source>
</evidence>
<dbReference type="PANTHER" id="PTHR36927:SF4">
    <property type="entry name" value="BLR5718 PROTEIN"/>
    <property type="match status" value="1"/>
</dbReference>
<sequence>MPPSRPSTHHHHLTNLRTTLTTLVLLHHSSLPYGGAGSTPFYTSAPPFSSPAIVAFNMLNQSFFMGTFFLVSGYLSAGSADAKGKGEFLGPRAKRLGVPVVVGSVLGPGVCGGVRGRVLEGRGWGEVLGVVWEGVRGVRGVRGAVWYCALLGIFDVGLVVVRWRGMGKRKRGGPIKMRSILAGLVATSLASFGLRVWYPVGTKLEVLDLNVGYVPQYVMAYCVGAWAYKTGTTLENLTTSRTRIVLLSVAAALVTIGFGILKHDVDTGAMRVRDVFQLSRGGFSRYALLYAGCNEFTGAWIASLILPLFKKRLNRWWGVGTFDVGRYSYPSFLVHLPVLLYIQCSLDKWIAGGLLKTVVVGSMAIPASWCVGWGLVKGVERAGAKGYV</sequence>
<evidence type="ECO:0000259" key="2">
    <source>
        <dbReference type="Pfam" id="PF01757"/>
    </source>
</evidence>
<feature type="transmembrane region" description="Helical" evidence="1">
    <location>
        <begin position="52"/>
        <end position="75"/>
    </location>
</feature>
<accession>A0A9P4QTW6</accession>
<feature type="domain" description="Acyltransferase 3" evidence="2">
    <location>
        <begin position="13"/>
        <end position="372"/>
    </location>
</feature>
<feature type="transmembrane region" description="Helical" evidence="1">
    <location>
        <begin position="96"/>
        <end position="115"/>
    </location>
</feature>
<dbReference type="InterPro" id="IPR050623">
    <property type="entry name" value="Glucan_succinyl_AcylTrfase"/>
</dbReference>
<dbReference type="EMBL" id="ML996194">
    <property type="protein sequence ID" value="KAF2731500.1"/>
    <property type="molecule type" value="Genomic_DNA"/>
</dbReference>
<keyword evidence="1" id="KW-1133">Transmembrane helix</keyword>
<name>A0A9P4QTW6_9PLEO</name>
<keyword evidence="1" id="KW-0472">Membrane</keyword>
<evidence type="ECO:0000313" key="3">
    <source>
        <dbReference type="EMBL" id="KAF2731500.1"/>
    </source>
</evidence>
<protein>
    <recommendedName>
        <fullName evidence="2">Acyltransferase 3 domain-containing protein</fullName>
    </recommendedName>
</protein>
<keyword evidence="4" id="KW-1185">Reference proteome</keyword>
<feature type="transmembrane region" description="Helical" evidence="1">
    <location>
        <begin position="244"/>
        <end position="265"/>
    </location>
</feature>
<proteinExistence type="predicted"/>
<organism evidence="3 4">
    <name type="scientific">Polyplosphaeria fusca</name>
    <dbReference type="NCBI Taxonomy" id="682080"/>
    <lineage>
        <taxon>Eukaryota</taxon>
        <taxon>Fungi</taxon>
        <taxon>Dikarya</taxon>
        <taxon>Ascomycota</taxon>
        <taxon>Pezizomycotina</taxon>
        <taxon>Dothideomycetes</taxon>
        <taxon>Pleosporomycetidae</taxon>
        <taxon>Pleosporales</taxon>
        <taxon>Tetraplosphaeriaceae</taxon>
        <taxon>Polyplosphaeria</taxon>
    </lineage>
</organism>
<dbReference type="InterPro" id="IPR002656">
    <property type="entry name" value="Acyl_transf_3_dom"/>
</dbReference>
<dbReference type="GO" id="GO:0016747">
    <property type="term" value="F:acyltransferase activity, transferring groups other than amino-acyl groups"/>
    <property type="evidence" value="ECO:0007669"/>
    <property type="project" value="InterPro"/>
</dbReference>
<dbReference type="Proteomes" id="UP000799444">
    <property type="component" value="Unassembled WGS sequence"/>
</dbReference>
<feature type="transmembrane region" description="Helical" evidence="1">
    <location>
        <begin position="286"/>
        <end position="309"/>
    </location>
</feature>
<feature type="transmembrane region" description="Helical" evidence="1">
    <location>
        <begin position="175"/>
        <end position="198"/>
    </location>
</feature>
<reference evidence="3" key="1">
    <citation type="journal article" date="2020" name="Stud. Mycol.">
        <title>101 Dothideomycetes genomes: a test case for predicting lifestyles and emergence of pathogens.</title>
        <authorList>
            <person name="Haridas S."/>
            <person name="Albert R."/>
            <person name="Binder M."/>
            <person name="Bloem J."/>
            <person name="Labutti K."/>
            <person name="Salamov A."/>
            <person name="Andreopoulos B."/>
            <person name="Baker S."/>
            <person name="Barry K."/>
            <person name="Bills G."/>
            <person name="Bluhm B."/>
            <person name="Cannon C."/>
            <person name="Castanera R."/>
            <person name="Culley D."/>
            <person name="Daum C."/>
            <person name="Ezra D."/>
            <person name="Gonzalez J."/>
            <person name="Henrissat B."/>
            <person name="Kuo A."/>
            <person name="Liang C."/>
            <person name="Lipzen A."/>
            <person name="Lutzoni F."/>
            <person name="Magnuson J."/>
            <person name="Mondo S."/>
            <person name="Nolan M."/>
            <person name="Ohm R."/>
            <person name="Pangilinan J."/>
            <person name="Park H.-J."/>
            <person name="Ramirez L."/>
            <person name="Alfaro M."/>
            <person name="Sun H."/>
            <person name="Tritt A."/>
            <person name="Yoshinaga Y."/>
            <person name="Zwiers L.-H."/>
            <person name="Turgeon B."/>
            <person name="Goodwin S."/>
            <person name="Spatafora J."/>
            <person name="Crous P."/>
            <person name="Grigoriev I."/>
        </authorList>
    </citation>
    <scope>NUCLEOTIDE SEQUENCE</scope>
    <source>
        <strain evidence="3">CBS 125425</strain>
    </source>
</reference>
<gene>
    <name evidence="3" type="ORF">EJ04DRAFT_367207</name>
</gene>
<evidence type="ECO:0000313" key="4">
    <source>
        <dbReference type="Proteomes" id="UP000799444"/>
    </source>
</evidence>
<comment type="caution">
    <text evidence="3">The sequence shown here is derived from an EMBL/GenBank/DDBJ whole genome shotgun (WGS) entry which is preliminary data.</text>
</comment>
<dbReference type="PANTHER" id="PTHR36927">
    <property type="entry name" value="BLR4337 PROTEIN"/>
    <property type="match status" value="1"/>
</dbReference>
<feature type="transmembrane region" description="Helical" evidence="1">
    <location>
        <begin position="144"/>
        <end position="163"/>
    </location>
</feature>
<dbReference type="OrthoDB" id="4141464at2759"/>
<dbReference type="Pfam" id="PF01757">
    <property type="entry name" value="Acyl_transf_3"/>
    <property type="match status" value="1"/>
</dbReference>
<keyword evidence="1" id="KW-0812">Transmembrane</keyword>